<name>A0A2G5DK36_AQUCA</name>
<proteinExistence type="predicted"/>
<dbReference type="Proteomes" id="UP000230069">
    <property type="component" value="Unassembled WGS sequence"/>
</dbReference>
<sequence length="347" mass="38064">MNPSSQSGDLQGTVTNVAATDAQFFYDSPIQSDLEAKLKQLLIKLASANKIIGIQVCVYKDGKVVIDSVAGVLGDNDPRPVQHDSLFPVFSSTKGIAAGMVHWLVDNGKLKLEENIANIWPGFGVNNKDSIKVHHVLNHTSGLHNATSGSFSYDTNWKKCLDCVVTSIPESEPGHLQLYHYSSFGFLCGGIVEHASGKKFQEVLDEAIVHPLNIEGELYIGIPPGVEPRLATLSADMEDVEKIGSAKVNRPDLPSSFQPAEIAKSFPIFAHIFSTIEARQAILPSVNGNCTARALARYYARWVLEALSHHHIHLLTILLLKRTMVSRGFFIIPKSMINSWVWVIMGI</sequence>
<dbReference type="PANTHER" id="PTHR43319:SF3">
    <property type="entry name" value="BETA-LACTAMASE-RELATED DOMAIN-CONTAINING PROTEIN"/>
    <property type="match status" value="1"/>
</dbReference>
<evidence type="ECO:0000313" key="2">
    <source>
        <dbReference type="EMBL" id="PIA43880.1"/>
    </source>
</evidence>
<organism evidence="2 3">
    <name type="scientific">Aquilegia coerulea</name>
    <name type="common">Rocky mountain columbine</name>
    <dbReference type="NCBI Taxonomy" id="218851"/>
    <lineage>
        <taxon>Eukaryota</taxon>
        <taxon>Viridiplantae</taxon>
        <taxon>Streptophyta</taxon>
        <taxon>Embryophyta</taxon>
        <taxon>Tracheophyta</taxon>
        <taxon>Spermatophyta</taxon>
        <taxon>Magnoliopsida</taxon>
        <taxon>Ranunculales</taxon>
        <taxon>Ranunculaceae</taxon>
        <taxon>Thalictroideae</taxon>
        <taxon>Aquilegia</taxon>
    </lineage>
</organism>
<dbReference type="Gene3D" id="3.40.710.10">
    <property type="entry name" value="DD-peptidase/beta-lactamase superfamily"/>
    <property type="match status" value="1"/>
</dbReference>
<dbReference type="PANTHER" id="PTHR43319">
    <property type="entry name" value="BETA-LACTAMASE-RELATED"/>
    <property type="match status" value="1"/>
</dbReference>
<feature type="domain" description="Beta-lactamase-related" evidence="1">
    <location>
        <begin position="43"/>
        <end position="305"/>
    </location>
</feature>
<accession>A0A2G5DK36</accession>
<evidence type="ECO:0000313" key="3">
    <source>
        <dbReference type="Proteomes" id="UP000230069"/>
    </source>
</evidence>
<reference evidence="2 3" key="1">
    <citation type="submission" date="2017-09" db="EMBL/GenBank/DDBJ databases">
        <title>WGS assembly of Aquilegia coerulea Goldsmith.</title>
        <authorList>
            <person name="Hodges S."/>
            <person name="Kramer E."/>
            <person name="Nordborg M."/>
            <person name="Tomkins J."/>
            <person name="Borevitz J."/>
            <person name="Derieg N."/>
            <person name="Yan J."/>
            <person name="Mihaltcheva S."/>
            <person name="Hayes R.D."/>
            <person name="Rokhsar D."/>
        </authorList>
    </citation>
    <scope>NUCLEOTIDE SEQUENCE [LARGE SCALE GENOMIC DNA]</scope>
    <source>
        <strain evidence="3">cv. Goldsmith</strain>
    </source>
</reference>
<dbReference type="EMBL" id="KZ305035">
    <property type="protein sequence ID" value="PIA43880.1"/>
    <property type="molecule type" value="Genomic_DNA"/>
</dbReference>
<keyword evidence="3" id="KW-1185">Reference proteome</keyword>
<dbReference type="InterPro" id="IPR052907">
    <property type="entry name" value="Beta-lactamase/esterase"/>
</dbReference>
<dbReference type="OrthoDB" id="427480at2759"/>
<dbReference type="EMBL" id="KZ305035">
    <property type="protein sequence ID" value="PIA43879.1"/>
    <property type="molecule type" value="Genomic_DNA"/>
</dbReference>
<protein>
    <recommendedName>
        <fullName evidence="1">Beta-lactamase-related domain-containing protein</fullName>
    </recommendedName>
</protein>
<evidence type="ECO:0000259" key="1">
    <source>
        <dbReference type="Pfam" id="PF00144"/>
    </source>
</evidence>
<dbReference type="InterPro" id="IPR012338">
    <property type="entry name" value="Beta-lactam/transpept-like"/>
</dbReference>
<gene>
    <name evidence="2" type="ORF">AQUCO_01800132v1</name>
</gene>
<dbReference type="SUPFAM" id="SSF56601">
    <property type="entry name" value="beta-lactamase/transpeptidase-like"/>
    <property type="match status" value="1"/>
</dbReference>
<dbReference type="InterPro" id="IPR001466">
    <property type="entry name" value="Beta-lactam-related"/>
</dbReference>
<dbReference type="Pfam" id="PF00144">
    <property type="entry name" value="Beta-lactamase"/>
    <property type="match status" value="1"/>
</dbReference>
<dbReference type="AlphaFoldDB" id="A0A2G5DK36"/>
<dbReference type="STRING" id="218851.A0A2G5DK36"/>